<dbReference type="EMBL" id="JANBUM010000134">
    <property type="protein sequence ID" value="KAJ2783694.1"/>
    <property type="molecule type" value="Genomic_DNA"/>
</dbReference>
<gene>
    <name evidence="8" type="primary">BAS1</name>
    <name evidence="8" type="ORF">GGI15_002488</name>
</gene>
<comment type="caution">
    <text evidence="8">The sequence shown here is derived from an EMBL/GenBank/DDBJ whole genome shotgun (WGS) entry which is preliminary data.</text>
</comment>
<dbReference type="SMART" id="SM00717">
    <property type="entry name" value="SANT"/>
    <property type="match status" value="1"/>
</dbReference>
<feature type="region of interest" description="Disordered" evidence="5">
    <location>
        <begin position="86"/>
        <end position="113"/>
    </location>
</feature>
<evidence type="ECO:0000256" key="2">
    <source>
        <dbReference type="ARBA" id="ARBA00023125"/>
    </source>
</evidence>
<dbReference type="OrthoDB" id="2143914at2759"/>
<dbReference type="PROSITE" id="PS50090">
    <property type="entry name" value="MYB_LIKE"/>
    <property type="match status" value="1"/>
</dbReference>
<dbReference type="GO" id="GO:0042796">
    <property type="term" value="P:snRNA transcription by RNA polymerase III"/>
    <property type="evidence" value="ECO:0007669"/>
    <property type="project" value="TreeGrafter"/>
</dbReference>
<keyword evidence="2 8" id="KW-0238">DNA-binding</keyword>
<evidence type="ECO:0000259" key="6">
    <source>
        <dbReference type="PROSITE" id="PS50090"/>
    </source>
</evidence>
<dbReference type="SUPFAM" id="SSF46689">
    <property type="entry name" value="Homeodomain-like"/>
    <property type="match status" value="1"/>
</dbReference>
<name>A0A9W8HDE6_9FUNG</name>
<dbReference type="Pfam" id="PF00249">
    <property type="entry name" value="Myb_DNA-binding"/>
    <property type="match status" value="1"/>
</dbReference>
<protein>
    <submittedName>
        <fullName evidence="8">Myb-like DNA-binding protein bas1</fullName>
    </submittedName>
</protein>
<dbReference type="InterPro" id="IPR051575">
    <property type="entry name" value="Myb-like_DNA-bd"/>
</dbReference>
<dbReference type="GO" id="GO:0042795">
    <property type="term" value="P:snRNA transcription by RNA polymerase II"/>
    <property type="evidence" value="ECO:0007669"/>
    <property type="project" value="TreeGrafter"/>
</dbReference>
<evidence type="ECO:0000256" key="3">
    <source>
        <dbReference type="ARBA" id="ARBA00023163"/>
    </source>
</evidence>
<dbReference type="GO" id="GO:0000978">
    <property type="term" value="F:RNA polymerase II cis-regulatory region sequence-specific DNA binding"/>
    <property type="evidence" value="ECO:0007669"/>
    <property type="project" value="TreeGrafter"/>
</dbReference>
<dbReference type="Proteomes" id="UP001140172">
    <property type="component" value="Unassembled WGS sequence"/>
</dbReference>
<dbReference type="InterPro" id="IPR009057">
    <property type="entry name" value="Homeodomain-like_sf"/>
</dbReference>
<dbReference type="PROSITE" id="PS51294">
    <property type="entry name" value="HTH_MYB"/>
    <property type="match status" value="1"/>
</dbReference>
<feature type="domain" description="Myb-like" evidence="6">
    <location>
        <begin position="454"/>
        <end position="506"/>
    </location>
</feature>
<dbReference type="CDD" id="cd00167">
    <property type="entry name" value="SANT"/>
    <property type="match status" value="1"/>
</dbReference>
<evidence type="ECO:0000256" key="4">
    <source>
        <dbReference type="ARBA" id="ARBA00023242"/>
    </source>
</evidence>
<feature type="region of interest" description="Disordered" evidence="5">
    <location>
        <begin position="248"/>
        <end position="317"/>
    </location>
</feature>
<dbReference type="InterPro" id="IPR017930">
    <property type="entry name" value="Myb_dom"/>
</dbReference>
<sequence>MDTAASNGRKRTYYYADSAEREQHYNRYARPFPAQYDSAPQNEDEANAMSEAELRQFAVSFARQKNISASSLPLLDSHSDICPHSPPSPYTHPTSHVSSAKTSVTAHTSTESSEIYERGAMGYLQGCKRHRNNADLSASQQRMGIDLLLNASTLSDKMDCHKSPEPQESYHLMSPPMHSISPTVLPSISQLAQGYAAAATAPASEPYGRMSLSPPLPPVGAHPMSSPSESAFAAGSSGAYSLEAYRIGGSSGSKASRGSTGYSHANTLSHSFPPPVSDIRNMPGAGTLYGQHPTPPDSNYSSPTGVTPSQGPQCVSSRTGILSVPSSASMSLPPAGDVVVCPDLHHRSSYPVSPTSPPVYRTEARQHLHQPVSPEFTFSHPPPPPPAAQPSQIARSLHFHNIYTPPQGYYVGQPPSTHQPPPITIQQQHMSTAPVVVKNVSKPKFNYAFLDTKRPRGPSARWSAEEDILLKRAVKQFGEDRQWVKVSQQVPGRTNLQCRQRWLCNIKAQVEKERQQQQQQQQSAGH</sequence>
<evidence type="ECO:0000313" key="8">
    <source>
        <dbReference type="EMBL" id="KAJ2783694.1"/>
    </source>
</evidence>
<organism evidence="8 9">
    <name type="scientific">Coemansia interrupta</name>
    <dbReference type="NCBI Taxonomy" id="1126814"/>
    <lineage>
        <taxon>Eukaryota</taxon>
        <taxon>Fungi</taxon>
        <taxon>Fungi incertae sedis</taxon>
        <taxon>Zoopagomycota</taxon>
        <taxon>Kickxellomycotina</taxon>
        <taxon>Kickxellomycetes</taxon>
        <taxon>Kickxellales</taxon>
        <taxon>Kickxellaceae</taxon>
        <taxon>Coemansia</taxon>
    </lineage>
</organism>
<keyword evidence="1" id="KW-0805">Transcription regulation</keyword>
<keyword evidence="3" id="KW-0804">Transcription</keyword>
<feature type="compositionally biased region" description="Polar residues" evidence="5">
    <location>
        <begin position="297"/>
        <end position="317"/>
    </location>
</feature>
<keyword evidence="4" id="KW-0539">Nucleus</keyword>
<evidence type="ECO:0000256" key="1">
    <source>
        <dbReference type="ARBA" id="ARBA00023015"/>
    </source>
</evidence>
<dbReference type="GO" id="GO:0019185">
    <property type="term" value="C:snRNA-activating protein complex"/>
    <property type="evidence" value="ECO:0007669"/>
    <property type="project" value="TreeGrafter"/>
</dbReference>
<dbReference type="Gene3D" id="1.10.10.60">
    <property type="entry name" value="Homeodomain-like"/>
    <property type="match status" value="1"/>
</dbReference>
<proteinExistence type="predicted"/>
<dbReference type="PANTHER" id="PTHR46621:SF1">
    <property type="entry name" value="SNRNA-ACTIVATING PROTEIN COMPLEX SUBUNIT 4"/>
    <property type="match status" value="1"/>
</dbReference>
<evidence type="ECO:0000256" key="5">
    <source>
        <dbReference type="SAM" id="MobiDB-lite"/>
    </source>
</evidence>
<feature type="compositionally biased region" description="Polar residues" evidence="5">
    <location>
        <begin position="100"/>
        <end position="113"/>
    </location>
</feature>
<feature type="region of interest" description="Disordered" evidence="5">
    <location>
        <begin position="202"/>
        <end position="233"/>
    </location>
</feature>
<dbReference type="AlphaFoldDB" id="A0A9W8HDE6"/>
<feature type="domain" description="HTH myb-type" evidence="7">
    <location>
        <begin position="454"/>
        <end position="510"/>
    </location>
</feature>
<evidence type="ECO:0000313" key="9">
    <source>
        <dbReference type="Proteomes" id="UP001140172"/>
    </source>
</evidence>
<keyword evidence="9" id="KW-1185">Reference proteome</keyword>
<accession>A0A9W8HDE6</accession>
<dbReference type="PANTHER" id="PTHR46621">
    <property type="entry name" value="SNRNA-ACTIVATING PROTEIN COMPLEX SUBUNIT 4"/>
    <property type="match status" value="1"/>
</dbReference>
<feature type="compositionally biased region" description="Low complexity" evidence="5">
    <location>
        <begin position="252"/>
        <end position="261"/>
    </location>
</feature>
<dbReference type="GO" id="GO:0001006">
    <property type="term" value="F:RNA polymerase III type 3 promoter sequence-specific DNA binding"/>
    <property type="evidence" value="ECO:0007669"/>
    <property type="project" value="TreeGrafter"/>
</dbReference>
<reference evidence="8" key="1">
    <citation type="submission" date="2022-07" db="EMBL/GenBank/DDBJ databases">
        <title>Phylogenomic reconstructions and comparative analyses of Kickxellomycotina fungi.</title>
        <authorList>
            <person name="Reynolds N.K."/>
            <person name="Stajich J.E."/>
            <person name="Barry K."/>
            <person name="Grigoriev I.V."/>
            <person name="Crous P."/>
            <person name="Smith M.E."/>
        </authorList>
    </citation>
    <scope>NUCLEOTIDE SEQUENCE</scope>
    <source>
        <strain evidence="8">BCRC 34489</strain>
    </source>
</reference>
<evidence type="ECO:0000259" key="7">
    <source>
        <dbReference type="PROSITE" id="PS51294"/>
    </source>
</evidence>
<dbReference type="InterPro" id="IPR001005">
    <property type="entry name" value="SANT/Myb"/>
</dbReference>